<keyword evidence="3" id="KW-0813">Transport</keyword>
<dbReference type="Pfam" id="PF01544">
    <property type="entry name" value="CorA"/>
    <property type="match status" value="1"/>
</dbReference>
<dbReference type="PANTHER" id="PTHR46494">
    <property type="entry name" value="CORA FAMILY METAL ION TRANSPORTER (EUROFUNG)"/>
    <property type="match status" value="1"/>
</dbReference>
<gene>
    <name evidence="13" type="ORF">EDD80_11052</name>
</gene>
<dbReference type="GO" id="GO:0015087">
    <property type="term" value="F:cobalt ion transmembrane transporter activity"/>
    <property type="evidence" value="ECO:0007669"/>
    <property type="project" value="TreeGrafter"/>
</dbReference>
<dbReference type="PANTHER" id="PTHR46494:SF1">
    <property type="entry name" value="CORA FAMILY METAL ION TRANSPORTER (EUROFUNG)"/>
    <property type="match status" value="1"/>
</dbReference>
<comment type="similarity">
    <text evidence="2">Belongs to the CorA metal ion transporter (MIT) (TC 1.A.35) family.</text>
</comment>
<evidence type="ECO:0000256" key="11">
    <source>
        <dbReference type="ARBA" id="ARBA00045497"/>
    </source>
</evidence>
<comment type="catalytic activity">
    <reaction evidence="10">
        <text>Mg(2+)(in) = Mg(2+)(out)</text>
        <dbReference type="Rhea" id="RHEA:29827"/>
        <dbReference type="ChEBI" id="CHEBI:18420"/>
    </reaction>
</comment>
<dbReference type="Proteomes" id="UP000295807">
    <property type="component" value="Unassembled WGS sequence"/>
</dbReference>
<dbReference type="GO" id="GO:0015095">
    <property type="term" value="F:magnesium ion transmembrane transporter activity"/>
    <property type="evidence" value="ECO:0007669"/>
    <property type="project" value="TreeGrafter"/>
</dbReference>
<evidence type="ECO:0000256" key="3">
    <source>
        <dbReference type="ARBA" id="ARBA00022448"/>
    </source>
</evidence>
<evidence type="ECO:0000256" key="5">
    <source>
        <dbReference type="ARBA" id="ARBA00022692"/>
    </source>
</evidence>
<dbReference type="GO" id="GO:0050897">
    <property type="term" value="F:cobalt ion binding"/>
    <property type="evidence" value="ECO:0007669"/>
    <property type="project" value="TreeGrafter"/>
</dbReference>
<dbReference type="OrthoDB" id="9803416at2"/>
<evidence type="ECO:0000256" key="2">
    <source>
        <dbReference type="ARBA" id="ARBA00009765"/>
    </source>
</evidence>
<name>A0A4R3KQR5_9SPHI</name>
<dbReference type="AlphaFoldDB" id="A0A4R3KQR5"/>
<evidence type="ECO:0000313" key="13">
    <source>
        <dbReference type="EMBL" id="TCS85854.1"/>
    </source>
</evidence>
<evidence type="ECO:0000256" key="9">
    <source>
        <dbReference type="ARBA" id="ARBA00023136"/>
    </source>
</evidence>
<feature type="transmembrane region" description="Helical" evidence="12">
    <location>
        <begin position="241"/>
        <end position="261"/>
    </location>
</feature>
<dbReference type="InterPro" id="IPR002523">
    <property type="entry name" value="MgTranspt_CorA/ZnTranspt_ZntB"/>
</dbReference>
<dbReference type="GO" id="GO:0000287">
    <property type="term" value="F:magnesium ion binding"/>
    <property type="evidence" value="ECO:0007669"/>
    <property type="project" value="TreeGrafter"/>
</dbReference>
<dbReference type="InterPro" id="IPR045863">
    <property type="entry name" value="CorA_TM1_TM2"/>
</dbReference>
<reference evidence="13 14" key="1">
    <citation type="submission" date="2019-03" db="EMBL/GenBank/DDBJ databases">
        <title>Genomic Encyclopedia of Type Strains, Phase IV (KMG-IV): sequencing the most valuable type-strain genomes for metagenomic binning, comparative biology and taxonomic classification.</title>
        <authorList>
            <person name="Goeker M."/>
        </authorList>
    </citation>
    <scope>NUCLEOTIDE SEQUENCE [LARGE SCALE GENOMIC DNA]</scope>
    <source>
        <strain evidence="13 14">DSM 21100</strain>
    </source>
</reference>
<dbReference type="SUPFAM" id="SSF144083">
    <property type="entry name" value="Magnesium transport protein CorA, transmembrane region"/>
    <property type="match status" value="1"/>
</dbReference>
<dbReference type="CDD" id="cd12832">
    <property type="entry name" value="TmCorA-like_u3"/>
    <property type="match status" value="1"/>
</dbReference>
<dbReference type="Gene3D" id="1.20.58.340">
    <property type="entry name" value="Magnesium transport protein CorA, transmembrane region"/>
    <property type="match status" value="2"/>
</dbReference>
<keyword evidence="5 12" id="KW-0812">Transmembrane</keyword>
<comment type="subcellular location">
    <subcellularLocation>
        <location evidence="1">Cell membrane</location>
        <topology evidence="1">Multi-pass membrane protein</topology>
    </subcellularLocation>
</comment>
<dbReference type="Gene3D" id="3.30.460.20">
    <property type="entry name" value="CorA soluble domain-like"/>
    <property type="match status" value="1"/>
</dbReference>
<dbReference type="EMBL" id="SMAD01000010">
    <property type="protein sequence ID" value="TCS85854.1"/>
    <property type="molecule type" value="Genomic_DNA"/>
</dbReference>
<feature type="transmembrane region" description="Helical" evidence="12">
    <location>
        <begin position="273"/>
        <end position="293"/>
    </location>
</feature>
<dbReference type="InterPro" id="IPR045861">
    <property type="entry name" value="CorA_cytoplasmic_dom"/>
</dbReference>
<evidence type="ECO:0000256" key="4">
    <source>
        <dbReference type="ARBA" id="ARBA00022475"/>
    </source>
</evidence>
<keyword evidence="14" id="KW-1185">Reference proteome</keyword>
<evidence type="ECO:0000256" key="12">
    <source>
        <dbReference type="SAM" id="Phobius"/>
    </source>
</evidence>
<accession>A0A4R3KQR5</accession>
<evidence type="ECO:0000256" key="8">
    <source>
        <dbReference type="ARBA" id="ARBA00023065"/>
    </source>
</evidence>
<evidence type="ECO:0000256" key="10">
    <source>
        <dbReference type="ARBA" id="ARBA00034269"/>
    </source>
</evidence>
<evidence type="ECO:0000256" key="1">
    <source>
        <dbReference type="ARBA" id="ARBA00004651"/>
    </source>
</evidence>
<organism evidence="13 14">
    <name type="scientific">Anseongella ginsenosidimutans</name>
    <dbReference type="NCBI Taxonomy" id="496056"/>
    <lineage>
        <taxon>Bacteria</taxon>
        <taxon>Pseudomonadati</taxon>
        <taxon>Bacteroidota</taxon>
        <taxon>Sphingobacteriia</taxon>
        <taxon>Sphingobacteriales</taxon>
        <taxon>Sphingobacteriaceae</taxon>
        <taxon>Anseongella</taxon>
    </lineage>
</organism>
<evidence type="ECO:0000313" key="14">
    <source>
        <dbReference type="Proteomes" id="UP000295807"/>
    </source>
</evidence>
<keyword evidence="6" id="KW-0460">Magnesium</keyword>
<proteinExistence type="inferred from homology"/>
<protein>
    <submittedName>
        <fullName evidence="13">Magnesium transporter</fullName>
    </submittedName>
</protein>
<keyword evidence="8" id="KW-0406">Ion transport</keyword>
<comment type="caution">
    <text evidence="13">The sequence shown here is derived from an EMBL/GenBank/DDBJ whole genome shotgun (WGS) entry which is preliminary data.</text>
</comment>
<sequence>MVEIFSEKQNGFTWLDVTNPTQEELMEIAGEHAIPRSSVKDSLEPEHLPKFEQIEDKIFIIIRVLDQEARTKAGSIQQASRKIAIFYDKGLLITIHRSEQPLLRDLKTKYVDTGKVQKENEILLHIVYQALKTYEEPATRFAEEMDVYESAIFLRKKVPDILKSVYKVKRRASVCFRIITLMDDVVRRLNELYKKHYLAQDLLDLQLRLSILYNEIVDESNHLLNIYISFTSQRTGEVMRVLTIFSVFFMPLTFIVGIYGMNFDFMPELRWHYGYYFTLAAMLLITAVIYFWFKRKRWL</sequence>
<keyword evidence="7 12" id="KW-1133">Transmembrane helix</keyword>
<dbReference type="RefSeq" id="WP_132129973.1">
    <property type="nucleotide sequence ID" value="NZ_CP042432.1"/>
</dbReference>
<keyword evidence="4" id="KW-1003">Cell membrane</keyword>
<comment type="function">
    <text evidence="11">Mediates influx of magnesium ions. Alternates between open and closed states. Activated by low cytoplasmic Mg(2+) levels. Inactive when cytoplasmic Mg(2+) levels are high.</text>
</comment>
<evidence type="ECO:0000256" key="7">
    <source>
        <dbReference type="ARBA" id="ARBA00022989"/>
    </source>
</evidence>
<dbReference type="SUPFAM" id="SSF143865">
    <property type="entry name" value="CorA soluble domain-like"/>
    <property type="match status" value="1"/>
</dbReference>
<dbReference type="GO" id="GO:0005886">
    <property type="term" value="C:plasma membrane"/>
    <property type="evidence" value="ECO:0007669"/>
    <property type="project" value="UniProtKB-SubCell"/>
</dbReference>
<keyword evidence="9 12" id="KW-0472">Membrane</keyword>
<evidence type="ECO:0000256" key="6">
    <source>
        <dbReference type="ARBA" id="ARBA00022842"/>
    </source>
</evidence>
<dbReference type="FunFam" id="1.20.58.340:FF:000004">
    <property type="entry name" value="Magnesium transport protein CorA"/>
    <property type="match status" value="1"/>
</dbReference>